<evidence type="ECO:0000313" key="3">
    <source>
        <dbReference type="Proteomes" id="UP000295021"/>
    </source>
</evidence>
<dbReference type="AlphaFoldDB" id="A0A1S9GU92"/>
<gene>
    <name evidence="2" type="ORF">EV131_1203</name>
    <name evidence="1" type="ORF">FHS25_007082</name>
</gene>
<name>A0A1S9GU92_9HYPH</name>
<evidence type="ECO:0000313" key="4">
    <source>
        <dbReference type="Proteomes" id="UP000542811"/>
    </source>
</evidence>
<dbReference type="GeneID" id="303210404"/>
<dbReference type="Proteomes" id="UP000295021">
    <property type="component" value="Unassembled WGS sequence"/>
</dbReference>
<keyword evidence="4" id="KW-1185">Reference proteome</keyword>
<proteinExistence type="predicted"/>
<evidence type="ECO:0000313" key="2">
    <source>
        <dbReference type="EMBL" id="TCU14990.1"/>
    </source>
</evidence>
<dbReference type="EMBL" id="SMBI01000020">
    <property type="protein sequence ID" value="TCU14990.1"/>
    <property type="molecule type" value="Genomic_DNA"/>
</dbReference>
<sequence length="120" mass="13153">MPQSVDAGLKEADFLVSALENEGVEYIFGVSAEESFDAVESLRNSKIKLSGRRPSWLAPYGRLTCQRGVGIAASIYAANTLSDDQASMRSVMRSTYFDGLDFEPVLLSSVSFEKKVHPLQ</sequence>
<dbReference type="EMBL" id="JACHXX010000019">
    <property type="protein sequence ID" value="MBB3166564.1"/>
    <property type="molecule type" value="Genomic_DNA"/>
</dbReference>
<organism evidence="2 3">
    <name type="scientific">Rhizobium laguerreae</name>
    <dbReference type="NCBI Taxonomy" id="1076926"/>
    <lineage>
        <taxon>Bacteria</taxon>
        <taxon>Pseudomonadati</taxon>
        <taxon>Pseudomonadota</taxon>
        <taxon>Alphaproteobacteria</taxon>
        <taxon>Hyphomicrobiales</taxon>
        <taxon>Rhizobiaceae</taxon>
        <taxon>Rhizobium/Agrobacterium group</taxon>
        <taxon>Rhizobium</taxon>
    </lineage>
</organism>
<reference evidence="1 4" key="2">
    <citation type="submission" date="2020-08" db="EMBL/GenBank/DDBJ databases">
        <title>Genomic Encyclopedia of Type Strains, Phase III (KMG-III): the genomes of soil and plant-associated and newly described type strains.</title>
        <authorList>
            <person name="Whitman W."/>
        </authorList>
    </citation>
    <scope>NUCLEOTIDE SEQUENCE [LARGE SCALE GENOMIC DNA]</scope>
    <source>
        <strain evidence="1 4">CECT 8280</strain>
    </source>
</reference>
<dbReference type="RefSeq" id="WP_028744172.1">
    <property type="nucleotide sequence ID" value="NZ_JACHXX010000019.1"/>
</dbReference>
<protein>
    <submittedName>
        <fullName evidence="2">Uncharacterized protein</fullName>
    </submittedName>
</protein>
<evidence type="ECO:0000313" key="1">
    <source>
        <dbReference type="EMBL" id="MBB3166564.1"/>
    </source>
</evidence>
<accession>A0A1S9GU92</accession>
<comment type="caution">
    <text evidence="2">The sequence shown here is derived from an EMBL/GenBank/DDBJ whole genome shotgun (WGS) entry which is preliminary data.</text>
</comment>
<reference evidence="2 3" key="1">
    <citation type="submission" date="2019-03" db="EMBL/GenBank/DDBJ databases">
        <title>Genomic Encyclopedia of Type Strains, Phase IV (KMG-V): Genome sequencing to study the core and pangenomes of soil and plant-associated prokaryotes.</title>
        <authorList>
            <person name="Whitman W."/>
        </authorList>
    </citation>
    <scope>NUCLEOTIDE SEQUENCE [LARGE SCALE GENOMIC DNA]</scope>
    <source>
        <strain evidence="2 3">FB403</strain>
    </source>
</reference>
<dbReference type="Proteomes" id="UP000542811">
    <property type="component" value="Unassembled WGS sequence"/>
</dbReference>